<dbReference type="Proteomes" id="UP000475928">
    <property type="component" value="Unassembled WGS sequence"/>
</dbReference>
<dbReference type="SUPFAM" id="SSF50118">
    <property type="entry name" value="Cell growth inhibitor/plasmid maintenance toxic component"/>
    <property type="match status" value="1"/>
</dbReference>
<comment type="caution">
    <text evidence="1">The sequence shown here is derived from an EMBL/GenBank/DDBJ whole genome shotgun (WGS) entry which is preliminary data.</text>
</comment>
<organism evidence="1 2">
    <name type="scientific">Pseudolactococcus insecticola</name>
    <dbReference type="NCBI Taxonomy" id="2709158"/>
    <lineage>
        <taxon>Bacteria</taxon>
        <taxon>Bacillati</taxon>
        <taxon>Bacillota</taxon>
        <taxon>Bacilli</taxon>
        <taxon>Lactobacillales</taxon>
        <taxon>Streptococcaceae</taxon>
        <taxon>Pseudolactococcus</taxon>
    </lineage>
</organism>
<evidence type="ECO:0000313" key="1">
    <source>
        <dbReference type="EMBL" id="GFH40166.1"/>
    </source>
</evidence>
<sequence>MTKGIREHSIMIANLAYDEGREYGSKTRPAFVLKYDNTIISYYNITSQYKSKSDYYQSKYFEIKDWAYSGLDKPSWIDTFKIRQVEEQFVLINFVGYLSYEDEARCLWIFWHTPYNDCS</sequence>
<reference evidence="1 2" key="1">
    <citation type="submission" date="2020-02" db="EMBL/GenBank/DDBJ databases">
        <title>Draft genome sequence of Lactococcus sp. Hs20B0-1.</title>
        <authorList>
            <person name="Noda S."/>
            <person name="Yuki M."/>
            <person name="Ohkuma M."/>
        </authorList>
    </citation>
    <scope>NUCLEOTIDE SEQUENCE [LARGE SCALE GENOMIC DNA]</scope>
    <source>
        <strain evidence="1 2">Hs20B0-1</strain>
    </source>
</reference>
<dbReference type="EMBL" id="BLLH01000002">
    <property type="protein sequence ID" value="GFH40166.1"/>
    <property type="molecule type" value="Genomic_DNA"/>
</dbReference>
<keyword evidence="2" id="KW-1185">Reference proteome</keyword>
<proteinExistence type="predicted"/>
<accession>A0A6A0B575</accession>
<dbReference type="Gene3D" id="2.30.30.110">
    <property type="match status" value="1"/>
</dbReference>
<dbReference type="AlphaFoldDB" id="A0A6A0B575"/>
<protein>
    <submittedName>
        <fullName evidence="1">Uncharacterized protein</fullName>
    </submittedName>
</protein>
<evidence type="ECO:0000313" key="2">
    <source>
        <dbReference type="Proteomes" id="UP000475928"/>
    </source>
</evidence>
<gene>
    <name evidence="1" type="ORF">Hs20B_05640</name>
</gene>
<dbReference type="InterPro" id="IPR011067">
    <property type="entry name" value="Plasmid_toxin/cell-grow_inhib"/>
</dbReference>
<name>A0A6A0B575_9LACT</name>
<dbReference type="RefSeq" id="WP_172355456.1">
    <property type="nucleotide sequence ID" value="NZ_BLLH01000002.1"/>
</dbReference>